<evidence type="ECO:0008006" key="3">
    <source>
        <dbReference type="Google" id="ProtNLM"/>
    </source>
</evidence>
<keyword evidence="2" id="KW-1185">Reference proteome</keyword>
<dbReference type="EMBL" id="JAWWNJ010000036">
    <property type="protein sequence ID" value="KAK7023345.1"/>
    <property type="molecule type" value="Genomic_DNA"/>
</dbReference>
<evidence type="ECO:0000313" key="1">
    <source>
        <dbReference type="EMBL" id="KAK7023345.1"/>
    </source>
</evidence>
<sequence>MSSSLNMDIFHSLFIHKAPASASILHFEQTVEALIDELVLLPVAQENLMKVEMIFQTDKGDNHTPAFGLGSRPPTVFVVVRTQTVEQLGIVLAAQEVRKLAQKYKDLGIQSAGFSMNVVPKIDRPAPDNGLHMVFVYDDPPELVASQNHLREFEETMRGFALLPAIQKNFARFEMWQSTDIVDRDVRDVGYSTQNRPTLYYATAKDIEAAKEMMSDTHTQRYFASAAEGSEQFDPKKYGYAFVANVVTKLDHTKK</sequence>
<dbReference type="AlphaFoldDB" id="A0AAW0BCP9"/>
<proteinExistence type="predicted"/>
<gene>
    <name evidence="1" type="ORF">R3P38DRAFT_3195445</name>
</gene>
<evidence type="ECO:0000313" key="2">
    <source>
        <dbReference type="Proteomes" id="UP001362999"/>
    </source>
</evidence>
<dbReference type="Proteomes" id="UP001362999">
    <property type="component" value="Unassembled WGS sequence"/>
</dbReference>
<reference evidence="1 2" key="1">
    <citation type="journal article" date="2024" name="J Genomics">
        <title>Draft genome sequencing and assembly of Favolaschia claudopus CIRM-BRFM 2984 isolated from oak limbs.</title>
        <authorList>
            <person name="Navarro D."/>
            <person name="Drula E."/>
            <person name="Chaduli D."/>
            <person name="Cazenave R."/>
            <person name="Ahrendt S."/>
            <person name="Wang J."/>
            <person name="Lipzen A."/>
            <person name="Daum C."/>
            <person name="Barry K."/>
            <person name="Grigoriev I.V."/>
            <person name="Favel A."/>
            <person name="Rosso M.N."/>
            <person name="Martin F."/>
        </authorList>
    </citation>
    <scope>NUCLEOTIDE SEQUENCE [LARGE SCALE GENOMIC DNA]</scope>
    <source>
        <strain evidence="1 2">CIRM-BRFM 2984</strain>
    </source>
</reference>
<comment type="caution">
    <text evidence="1">The sequence shown here is derived from an EMBL/GenBank/DDBJ whole genome shotgun (WGS) entry which is preliminary data.</text>
</comment>
<accession>A0AAW0BCP9</accession>
<protein>
    <recommendedName>
        <fullName evidence="3">ABM domain-containing protein</fullName>
    </recommendedName>
</protein>
<name>A0AAW0BCP9_9AGAR</name>
<organism evidence="1 2">
    <name type="scientific">Favolaschia claudopus</name>
    <dbReference type="NCBI Taxonomy" id="2862362"/>
    <lineage>
        <taxon>Eukaryota</taxon>
        <taxon>Fungi</taxon>
        <taxon>Dikarya</taxon>
        <taxon>Basidiomycota</taxon>
        <taxon>Agaricomycotina</taxon>
        <taxon>Agaricomycetes</taxon>
        <taxon>Agaricomycetidae</taxon>
        <taxon>Agaricales</taxon>
        <taxon>Marasmiineae</taxon>
        <taxon>Mycenaceae</taxon>
        <taxon>Favolaschia</taxon>
    </lineage>
</organism>